<gene>
    <name evidence="3" type="ORF">R2D22_25240</name>
</gene>
<proteinExistence type="predicted"/>
<organism evidence="3 4">
    <name type="scientific">Streptomyces solicathayae</name>
    <dbReference type="NCBI Taxonomy" id="3081768"/>
    <lineage>
        <taxon>Bacteria</taxon>
        <taxon>Bacillati</taxon>
        <taxon>Actinomycetota</taxon>
        <taxon>Actinomycetes</taxon>
        <taxon>Kitasatosporales</taxon>
        <taxon>Streptomycetaceae</taxon>
        <taxon>Streptomyces</taxon>
    </lineage>
</organism>
<evidence type="ECO:0000313" key="4">
    <source>
        <dbReference type="Proteomes" id="UP001301731"/>
    </source>
</evidence>
<dbReference type="RefSeq" id="WP_318106955.1">
    <property type="nucleotide sequence ID" value="NZ_CP137573.1"/>
</dbReference>
<dbReference type="EMBL" id="CP137573">
    <property type="protein sequence ID" value="WOX24508.1"/>
    <property type="molecule type" value="Genomic_DNA"/>
</dbReference>
<name>A0ABZ0M0B5_9ACTN</name>
<evidence type="ECO:0000256" key="1">
    <source>
        <dbReference type="SAM" id="MobiDB-lite"/>
    </source>
</evidence>
<evidence type="ECO:0000313" key="3">
    <source>
        <dbReference type="EMBL" id="WOX24508.1"/>
    </source>
</evidence>
<feature type="region of interest" description="Disordered" evidence="1">
    <location>
        <begin position="131"/>
        <end position="155"/>
    </location>
</feature>
<reference evidence="3 4" key="1">
    <citation type="submission" date="2023-10" db="EMBL/GenBank/DDBJ databases">
        <title>The genome sequence of Streptomyces sp. HUAS YS2.</title>
        <authorList>
            <person name="Mo P."/>
        </authorList>
    </citation>
    <scope>NUCLEOTIDE SEQUENCE [LARGE SCALE GENOMIC DNA]</scope>
    <source>
        <strain evidence="3 4">HUAS YS2</strain>
    </source>
</reference>
<dbReference type="SUPFAM" id="SSF110857">
    <property type="entry name" value="Gamma-glutamyl cyclotransferase-like"/>
    <property type="match status" value="1"/>
</dbReference>
<dbReference type="InterPro" id="IPR013024">
    <property type="entry name" value="GGCT-like"/>
</dbReference>
<dbReference type="CDD" id="cd06661">
    <property type="entry name" value="GGCT_like"/>
    <property type="match status" value="1"/>
</dbReference>
<sequence>MSDPAGELPFFVYGTLRPGEPNHDAFLRGRTAAEEPARLKGALLYDGPGYPYATPGDGRIAGELVTAAPGAYGELLAVLDRLEDYFGPGHPRNLYERHRCEVRRLRDGATVPAWVYFAAPGVALGPLIDGGDWLTRPQRNPRGTPRRAPGAPRTP</sequence>
<accession>A0ABZ0M0B5</accession>
<dbReference type="InterPro" id="IPR036568">
    <property type="entry name" value="GGCT-like_sf"/>
</dbReference>
<evidence type="ECO:0000259" key="2">
    <source>
        <dbReference type="Pfam" id="PF06094"/>
    </source>
</evidence>
<dbReference type="Pfam" id="PF06094">
    <property type="entry name" value="GGACT"/>
    <property type="match status" value="1"/>
</dbReference>
<keyword evidence="4" id="KW-1185">Reference proteome</keyword>
<feature type="domain" description="Gamma-glutamylcyclotransferase AIG2-like" evidence="2">
    <location>
        <begin position="10"/>
        <end position="134"/>
    </location>
</feature>
<feature type="compositionally biased region" description="Low complexity" evidence="1">
    <location>
        <begin position="141"/>
        <end position="155"/>
    </location>
</feature>
<dbReference type="Gene3D" id="3.10.490.10">
    <property type="entry name" value="Gamma-glutamyl cyclotransferase-like"/>
    <property type="match status" value="1"/>
</dbReference>
<dbReference type="InterPro" id="IPR009288">
    <property type="entry name" value="AIG2-like_dom"/>
</dbReference>
<protein>
    <submittedName>
        <fullName evidence="3">Gamma-glutamylcyclotransferase family protein</fullName>
    </submittedName>
</protein>
<dbReference type="Proteomes" id="UP001301731">
    <property type="component" value="Chromosome"/>
</dbReference>